<protein>
    <submittedName>
        <fullName evidence="1">Uncharacterized protein</fullName>
    </submittedName>
</protein>
<dbReference type="AlphaFoldDB" id="A0A1V9EEV2"/>
<reference evidence="2" key="1">
    <citation type="submission" date="2016-04" db="EMBL/GenBank/DDBJ databases">
        <authorList>
            <person name="Chen L."/>
            <person name="Zhuang W."/>
            <person name="Wang G."/>
        </authorList>
    </citation>
    <scope>NUCLEOTIDE SEQUENCE [LARGE SCALE GENOMIC DNA]</scope>
    <source>
        <strain evidence="2">17621</strain>
    </source>
</reference>
<sequence>MNAATKIDKQINDYLVQLNDRQKKAVLTVVKTFAEEQESEIWGDAAFIAELDRRTAEYESGKAKVLTLDELEAKVRKGHKSKGNSKR</sequence>
<keyword evidence="2" id="KW-1185">Reference proteome</keyword>
<name>A0A1V9EEV2_9BACT</name>
<dbReference type="EMBL" id="LVXG01000034">
    <property type="protein sequence ID" value="OQP44646.1"/>
    <property type="molecule type" value="Genomic_DNA"/>
</dbReference>
<dbReference type="STRING" id="354355.SAMN05660816_03584"/>
<dbReference type="Proteomes" id="UP000192610">
    <property type="component" value="Unassembled WGS sequence"/>
</dbReference>
<accession>A0A1V9EEV2</accession>
<evidence type="ECO:0000313" key="1">
    <source>
        <dbReference type="EMBL" id="OQP44646.1"/>
    </source>
</evidence>
<organism evidence="1 2">
    <name type="scientific">Niastella yeongjuensis</name>
    <dbReference type="NCBI Taxonomy" id="354355"/>
    <lineage>
        <taxon>Bacteria</taxon>
        <taxon>Pseudomonadati</taxon>
        <taxon>Bacteroidota</taxon>
        <taxon>Chitinophagia</taxon>
        <taxon>Chitinophagales</taxon>
        <taxon>Chitinophagaceae</taxon>
        <taxon>Niastella</taxon>
    </lineage>
</organism>
<comment type="caution">
    <text evidence="1">The sequence shown here is derived from an EMBL/GenBank/DDBJ whole genome shotgun (WGS) entry which is preliminary data.</text>
</comment>
<evidence type="ECO:0000313" key="2">
    <source>
        <dbReference type="Proteomes" id="UP000192610"/>
    </source>
</evidence>
<gene>
    <name evidence="1" type="ORF">A4H97_09785</name>
</gene>
<proteinExistence type="predicted"/>